<keyword evidence="2" id="KW-0704">Schiff base</keyword>
<evidence type="ECO:0000256" key="3">
    <source>
        <dbReference type="PIRNR" id="PIRNR001365"/>
    </source>
</evidence>
<dbReference type="InterPro" id="IPR002220">
    <property type="entry name" value="DapA-like"/>
</dbReference>
<dbReference type="PROSITE" id="PS00666">
    <property type="entry name" value="DHDPS_2"/>
    <property type="match status" value="1"/>
</dbReference>
<name>A0A942TNS9_9BACI</name>
<evidence type="ECO:0000313" key="7">
    <source>
        <dbReference type="Proteomes" id="UP000682713"/>
    </source>
</evidence>
<accession>A0A942TNS9</accession>
<dbReference type="InterPro" id="IPR020625">
    <property type="entry name" value="Schiff_base-form_aldolases_AS"/>
</dbReference>
<keyword evidence="1 3" id="KW-0456">Lyase</keyword>
<evidence type="ECO:0000256" key="5">
    <source>
        <dbReference type="PIRSR" id="PIRSR001365-2"/>
    </source>
</evidence>
<dbReference type="Gene3D" id="3.20.20.70">
    <property type="entry name" value="Aldolase class I"/>
    <property type="match status" value="1"/>
</dbReference>
<dbReference type="EMBL" id="JAGYPJ010000001">
    <property type="protein sequence ID" value="MBS4201716.1"/>
    <property type="molecule type" value="Genomic_DNA"/>
</dbReference>
<dbReference type="GO" id="GO:0005829">
    <property type="term" value="C:cytosol"/>
    <property type="evidence" value="ECO:0007669"/>
    <property type="project" value="TreeGrafter"/>
</dbReference>
<sequence>MLIEPLHIAVPTAFFKDESLNVQGTIDHIKYLYSQGIKSVLVCGSTGEQHSLNLREKIDLLNAVLKEEELINNMEVLFGVSSIRQVEAVELAKAIRNTKIAGILLGYPPYILPSQEEALGYSEKIIDLTNKPTILYNNPKRTGFDLSLDSIIYLSMKEFVIGIKEAGNKDKIKTLKNKIHSSFYYYAGGEIDLEDKVKIGFNRLSSISGNISPDETKKWFMKMLRNEPITEQENLDITNILQHVYTGSPLVNLKRMINEKGIEIGICRSPLGNI</sequence>
<dbReference type="RefSeq" id="WP_213112159.1">
    <property type="nucleotide sequence ID" value="NZ_JAGYPJ010000001.1"/>
</dbReference>
<dbReference type="Proteomes" id="UP000682713">
    <property type="component" value="Unassembled WGS sequence"/>
</dbReference>
<dbReference type="AlphaFoldDB" id="A0A942TNS9"/>
<comment type="similarity">
    <text evidence="3">Belongs to the DapA family.</text>
</comment>
<feature type="active site" description="Proton donor/acceptor" evidence="4">
    <location>
        <position position="136"/>
    </location>
</feature>
<dbReference type="GO" id="GO:0008747">
    <property type="term" value="F:N-acetylneuraminate lyase activity"/>
    <property type="evidence" value="ECO:0007669"/>
    <property type="project" value="TreeGrafter"/>
</dbReference>
<organism evidence="6 7">
    <name type="scientific">Lederbergia citrisecunda</name>
    <dbReference type="NCBI Taxonomy" id="2833583"/>
    <lineage>
        <taxon>Bacteria</taxon>
        <taxon>Bacillati</taxon>
        <taxon>Bacillota</taxon>
        <taxon>Bacilli</taxon>
        <taxon>Bacillales</taxon>
        <taxon>Bacillaceae</taxon>
        <taxon>Lederbergia</taxon>
    </lineage>
</organism>
<feature type="binding site" evidence="5">
    <location>
        <position position="46"/>
    </location>
    <ligand>
        <name>pyruvate</name>
        <dbReference type="ChEBI" id="CHEBI:15361"/>
    </ligand>
</feature>
<dbReference type="PANTHER" id="PTHR42849">
    <property type="entry name" value="N-ACETYLNEURAMINATE LYASE"/>
    <property type="match status" value="1"/>
</dbReference>
<protein>
    <submittedName>
        <fullName evidence="6">Dihydrodipicolinate synthase family protein</fullName>
    </submittedName>
</protein>
<dbReference type="PANTHER" id="PTHR42849:SF1">
    <property type="entry name" value="N-ACETYLNEURAMINATE LYASE"/>
    <property type="match status" value="1"/>
</dbReference>
<dbReference type="InterPro" id="IPR013785">
    <property type="entry name" value="Aldolase_TIM"/>
</dbReference>
<evidence type="ECO:0000256" key="4">
    <source>
        <dbReference type="PIRSR" id="PIRSR001365-1"/>
    </source>
</evidence>
<dbReference type="SUPFAM" id="SSF51569">
    <property type="entry name" value="Aldolase"/>
    <property type="match status" value="1"/>
</dbReference>
<proteinExistence type="inferred from homology"/>
<evidence type="ECO:0000313" key="6">
    <source>
        <dbReference type="EMBL" id="MBS4201716.1"/>
    </source>
</evidence>
<feature type="active site" description="Schiff-base intermediate with substrate" evidence="4">
    <location>
        <position position="164"/>
    </location>
</feature>
<dbReference type="GO" id="GO:0019262">
    <property type="term" value="P:N-acetylneuraminate catabolic process"/>
    <property type="evidence" value="ECO:0007669"/>
    <property type="project" value="TreeGrafter"/>
</dbReference>
<dbReference type="Pfam" id="PF00701">
    <property type="entry name" value="DHDPS"/>
    <property type="match status" value="1"/>
</dbReference>
<comment type="caution">
    <text evidence="6">The sequence shown here is derived from an EMBL/GenBank/DDBJ whole genome shotgun (WGS) entry which is preliminary data.</text>
</comment>
<dbReference type="PIRSF" id="PIRSF001365">
    <property type="entry name" value="DHDPS"/>
    <property type="match status" value="1"/>
</dbReference>
<reference evidence="6 7" key="1">
    <citation type="submission" date="2021-05" db="EMBL/GenBank/DDBJ databases">
        <title>Novel Bacillus species.</title>
        <authorList>
            <person name="Liu G."/>
        </authorList>
    </citation>
    <scope>NUCLEOTIDE SEQUENCE [LARGE SCALE GENOMIC DNA]</scope>
    <source>
        <strain evidence="6 7">FJAT-49732</strain>
    </source>
</reference>
<evidence type="ECO:0000256" key="2">
    <source>
        <dbReference type="ARBA" id="ARBA00023270"/>
    </source>
</evidence>
<keyword evidence="7" id="KW-1185">Reference proteome</keyword>
<dbReference type="PRINTS" id="PR00146">
    <property type="entry name" value="DHPICSNTHASE"/>
</dbReference>
<evidence type="ECO:0000256" key="1">
    <source>
        <dbReference type="ARBA" id="ARBA00023239"/>
    </source>
</evidence>
<dbReference type="SMART" id="SM01130">
    <property type="entry name" value="DHDPS"/>
    <property type="match status" value="1"/>
</dbReference>
<dbReference type="CDD" id="cd00408">
    <property type="entry name" value="DHDPS-like"/>
    <property type="match status" value="1"/>
</dbReference>
<gene>
    <name evidence="6" type="ORF">KHA93_19105</name>
</gene>